<feature type="transmembrane region" description="Helical" evidence="6">
    <location>
        <begin position="179"/>
        <end position="202"/>
    </location>
</feature>
<comment type="similarity">
    <text evidence="2">Belongs to the UPF0014 family.</text>
</comment>
<dbReference type="Proteomes" id="UP001500298">
    <property type="component" value="Unassembled WGS sequence"/>
</dbReference>
<evidence type="ECO:0000256" key="1">
    <source>
        <dbReference type="ARBA" id="ARBA00004141"/>
    </source>
</evidence>
<organism evidence="7 8">
    <name type="scientific">Algivirga pacifica</name>
    <dbReference type="NCBI Taxonomy" id="1162670"/>
    <lineage>
        <taxon>Bacteria</taxon>
        <taxon>Pseudomonadati</taxon>
        <taxon>Bacteroidota</taxon>
        <taxon>Cytophagia</taxon>
        <taxon>Cytophagales</taxon>
        <taxon>Flammeovirgaceae</taxon>
        <taxon>Algivirga</taxon>
    </lineage>
</organism>
<sequence>MGIQLGLVALYLEWIFTLNNPWINTLWVGIMILVGVLTTIRRVALNWKIFLIPLAIAGLTSVFIVDAFYLGLIIQLEYIFDARYFIPITGMILGNALNHNIVGLTTYIKGLQEKSDLYYFLLINTNKRETALKPFIQEAIIRALNPMIASMSVMGLISLPGMMTGQILGGSSPATAIKYQIMIMLAIFVGCSLNLFLSILMINRVILDEKDQMIEKIK</sequence>
<dbReference type="Pfam" id="PF03649">
    <property type="entry name" value="UPF0014"/>
    <property type="match status" value="1"/>
</dbReference>
<feature type="transmembrane region" description="Helical" evidence="6">
    <location>
        <begin position="84"/>
        <end position="108"/>
    </location>
</feature>
<evidence type="ECO:0000256" key="5">
    <source>
        <dbReference type="ARBA" id="ARBA00023136"/>
    </source>
</evidence>
<keyword evidence="3 6" id="KW-0812">Transmembrane</keyword>
<dbReference type="EMBL" id="BAABJX010000030">
    <property type="protein sequence ID" value="GAA4834582.1"/>
    <property type="molecule type" value="Genomic_DNA"/>
</dbReference>
<evidence type="ECO:0000256" key="3">
    <source>
        <dbReference type="ARBA" id="ARBA00022692"/>
    </source>
</evidence>
<gene>
    <name evidence="7" type="ORF">GCM10023331_19760</name>
</gene>
<keyword evidence="5 6" id="KW-0472">Membrane</keyword>
<protein>
    <submittedName>
        <fullName evidence="7">ABC transporter permease</fullName>
    </submittedName>
</protein>
<accession>A0ABP9DCP0</accession>
<evidence type="ECO:0000256" key="6">
    <source>
        <dbReference type="SAM" id="Phobius"/>
    </source>
</evidence>
<feature type="transmembrane region" description="Helical" evidence="6">
    <location>
        <begin position="139"/>
        <end position="159"/>
    </location>
</feature>
<comment type="subcellular location">
    <subcellularLocation>
        <location evidence="1">Membrane</location>
        <topology evidence="1">Multi-pass membrane protein</topology>
    </subcellularLocation>
</comment>
<feature type="transmembrane region" description="Helical" evidence="6">
    <location>
        <begin position="49"/>
        <end position="72"/>
    </location>
</feature>
<evidence type="ECO:0000313" key="7">
    <source>
        <dbReference type="EMBL" id="GAA4834582.1"/>
    </source>
</evidence>
<evidence type="ECO:0000313" key="8">
    <source>
        <dbReference type="Proteomes" id="UP001500298"/>
    </source>
</evidence>
<dbReference type="PANTHER" id="PTHR30028:SF0">
    <property type="entry name" value="PROTEIN ALUMINUM SENSITIVE 3"/>
    <property type="match status" value="1"/>
</dbReference>
<name>A0ABP9DCP0_9BACT</name>
<feature type="transmembrane region" description="Helical" evidence="6">
    <location>
        <begin position="22"/>
        <end position="40"/>
    </location>
</feature>
<reference evidence="8" key="1">
    <citation type="journal article" date="2019" name="Int. J. Syst. Evol. Microbiol.">
        <title>The Global Catalogue of Microorganisms (GCM) 10K type strain sequencing project: providing services to taxonomists for standard genome sequencing and annotation.</title>
        <authorList>
            <consortium name="The Broad Institute Genomics Platform"/>
            <consortium name="The Broad Institute Genome Sequencing Center for Infectious Disease"/>
            <person name="Wu L."/>
            <person name="Ma J."/>
        </authorList>
    </citation>
    <scope>NUCLEOTIDE SEQUENCE [LARGE SCALE GENOMIC DNA]</scope>
    <source>
        <strain evidence="8">JCM 18326</strain>
    </source>
</reference>
<comment type="caution">
    <text evidence="7">The sequence shown here is derived from an EMBL/GenBank/DDBJ whole genome shotgun (WGS) entry which is preliminary data.</text>
</comment>
<evidence type="ECO:0000256" key="4">
    <source>
        <dbReference type="ARBA" id="ARBA00022989"/>
    </source>
</evidence>
<keyword evidence="4 6" id="KW-1133">Transmembrane helix</keyword>
<proteinExistence type="inferred from homology"/>
<evidence type="ECO:0000256" key="2">
    <source>
        <dbReference type="ARBA" id="ARBA00005268"/>
    </source>
</evidence>
<dbReference type="PANTHER" id="PTHR30028">
    <property type="entry name" value="UPF0014 INNER MEMBRANE PROTEIN YBBM-RELATED"/>
    <property type="match status" value="1"/>
</dbReference>
<dbReference type="InterPro" id="IPR005226">
    <property type="entry name" value="UPF0014_fam"/>
</dbReference>
<keyword evidence="8" id="KW-1185">Reference proteome</keyword>